<evidence type="ECO:0000259" key="6">
    <source>
        <dbReference type="Pfam" id="PF06813"/>
    </source>
</evidence>
<evidence type="ECO:0000256" key="4">
    <source>
        <dbReference type="ARBA" id="ARBA00023136"/>
    </source>
</evidence>
<protein>
    <recommendedName>
        <fullName evidence="6">Nodulin-like domain-containing protein</fullName>
    </recommendedName>
</protein>
<feature type="transmembrane region" description="Helical" evidence="5">
    <location>
        <begin position="485"/>
        <end position="508"/>
    </location>
</feature>
<dbReference type="EMBL" id="HBIV01020754">
    <property type="protein sequence ID" value="CAE0663356.1"/>
    <property type="molecule type" value="Transcribed_RNA"/>
</dbReference>
<feature type="transmembrane region" description="Helical" evidence="5">
    <location>
        <begin position="565"/>
        <end position="585"/>
    </location>
</feature>
<name>A0A7S4DPU5_9EUKA</name>
<feature type="transmembrane region" description="Helical" evidence="5">
    <location>
        <begin position="145"/>
        <end position="166"/>
    </location>
</feature>
<dbReference type="Gene3D" id="1.20.1250.20">
    <property type="entry name" value="MFS general substrate transporter like domains"/>
    <property type="match status" value="1"/>
</dbReference>
<comment type="subcellular location">
    <subcellularLocation>
        <location evidence="1">Membrane</location>
        <topology evidence="1">Multi-pass membrane protein</topology>
    </subcellularLocation>
</comment>
<sequence length="596" mass="63132">MESARGWLSSRWLTIPMGLYIELAAGSAYAFGVYSTQLKNALGINQTQLNLISSVGNIGGYMGLPGGMCFDRFGPKKTAFIGGAIQFTGYLLAYLASRAAEPRVNSSVPIVALLFAVAWHGGAWLDAAGVSVNCVNFPRNRGMVLGILKSFFGLSGSVFAQVYLSFYVNPNQKKSNVLGATLVTIFGVANCFGRIISGFASDKLRGTVSRPMIYSGALLLFAVGCLGFAVSPANGDSSCPVKNDQTGKTKEGVNILLFFALACVSIVVLSGGFLNLMPLSERLEANPLQLRWLGCGYAIVAALSIFLAVTGAVQNNWEAEQQLGEHKTESMLFVFVTLFLVLCLLTISLAHFPWSFPVIHAGIPGFRAGDDSVGSPKEALSPGNVAYDKVQRADHKHPPETELGGMVNELEGERGEEDEDHDGGDDDAAAAVRGSESVTEATVLQAVAGADFWLVWLAQFCGTGAGLMTLNNLGQISTALGSSALIYSATVVTGIAYGCFWCLCPILVSELFGNTSFGTLYSLVNLAPAIGSTAFSVGLAASVYTKHTQSGQNCCLGVSCYQMTFFISAALTGFVGCLSAAAISWRHQEFYSAQRR</sequence>
<dbReference type="PANTHER" id="PTHR21576:SF158">
    <property type="entry name" value="RIBOSOMAL RNA-PROCESSING PROTEIN 12-LIKE CONSERVED DOMAIN-CONTAINING PROTEIN"/>
    <property type="match status" value="1"/>
</dbReference>
<feature type="transmembrane region" description="Helical" evidence="5">
    <location>
        <begin position="12"/>
        <end position="32"/>
    </location>
</feature>
<feature type="transmembrane region" description="Helical" evidence="5">
    <location>
        <begin position="289"/>
        <end position="310"/>
    </location>
</feature>
<evidence type="ECO:0000256" key="1">
    <source>
        <dbReference type="ARBA" id="ARBA00004141"/>
    </source>
</evidence>
<feature type="transmembrane region" description="Helical" evidence="5">
    <location>
        <begin position="108"/>
        <end position="125"/>
    </location>
</feature>
<keyword evidence="2 5" id="KW-0812">Transmembrane</keyword>
<gene>
    <name evidence="7" type="ORF">LGLO00237_LOCUS14958</name>
</gene>
<feature type="transmembrane region" description="Helical" evidence="5">
    <location>
        <begin position="520"/>
        <end position="544"/>
    </location>
</feature>
<keyword evidence="4 5" id="KW-0472">Membrane</keyword>
<feature type="domain" description="Nodulin-like" evidence="6">
    <location>
        <begin position="11"/>
        <end position="183"/>
    </location>
</feature>
<feature type="transmembrane region" description="Helical" evidence="5">
    <location>
        <begin position="331"/>
        <end position="352"/>
    </location>
</feature>
<dbReference type="AlphaFoldDB" id="A0A7S4DPU5"/>
<feature type="transmembrane region" description="Helical" evidence="5">
    <location>
        <begin position="453"/>
        <end position="473"/>
    </location>
</feature>
<reference evidence="7" key="1">
    <citation type="submission" date="2021-01" db="EMBL/GenBank/DDBJ databases">
        <authorList>
            <person name="Corre E."/>
            <person name="Pelletier E."/>
            <person name="Niang G."/>
            <person name="Scheremetjew M."/>
            <person name="Finn R."/>
            <person name="Kale V."/>
            <person name="Holt S."/>
            <person name="Cochrane G."/>
            <person name="Meng A."/>
            <person name="Brown T."/>
            <person name="Cohen L."/>
        </authorList>
    </citation>
    <scope>NUCLEOTIDE SEQUENCE</scope>
    <source>
        <strain evidence="7">CCCM811</strain>
    </source>
</reference>
<dbReference type="SUPFAM" id="SSF103473">
    <property type="entry name" value="MFS general substrate transporter"/>
    <property type="match status" value="2"/>
</dbReference>
<dbReference type="GO" id="GO:0016020">
    <property type="term" value="C:membrane"/>
    <property type="evidence" value="ECO:0007669"/>
    <property type="project" value="UniProtKB-SubCell"/>
</dbReference>
<feature type="transmembrane region" description="Helical" evidence="5">
    <location>
        <begin position="78"/>
        <end position="96"/>
    </location>
</feature>
<feature type="transmembrane region" description="Helical" evidence="5">
    <location>
        <begin position="178"/>
        <end position="200"/>
    </location>
</feature>
<evidence type="ECO:0000313" key="7">
    <source>
        <dbReference type="EMBL" id="CAE0663356.1"/>
    </source>
</evidence>
<evidence type="ECO:0000256" key="2">
    <source>
        <dbReference type="ARBA" id="ARBA00022692"/>
    </source>
</evidence>
<dbReference type="InterPro" id="IPR036259">
    <property type="entry name" value="MFS_trans_sf"/>
</dbReference>
<accession>A0A7S4DPU5</accession>
<dbReference type="Pfam" id="PF06813">
    <property type="entry name" value="Nodulin-like"/>
    <property type="match status" value="1"/>
</dbReference>
<keyword evidence="3 5" id="KW-1133">Transmembrane helix</keyword>
<feature type="transmembrane region" description="Helical" evidence="5">
    <location>
        <begin position="212"/>
        <end position="234"/>
    </location>
</feature>
<organism evidence="7">
    <name type="scientific">Lotharella globosa</name>
    <dbReference type="NCBI Taxonomy" id="91324"/>
    <lineage>
        <taxon>Eukaryota</taxon>
        <taxon>Sar</taxon>
        <taxon>Rhizaria</taxon>
        <taxon>Cercozoa</taxon>
        <taxon>Chlorarachniophyceae</taxon>
        <taxon>Lotharella</taxon>
    </lineage>
</organism>
<evidence type="ECO:0000256" key="3">
    <source>
        <dbReference type="ARBA" id="ARBA00022989"/>
    </source>
</evidence>
<feature type="transmembrane region" description="Helical" evidence="5">
    <location>
        <begin position="255"/>
        <end position="277"/>
    </location>
</feature>
<evidence type="ECO:0000256" key="5">
    <source>
        <dbReference type="SAM" id="Phobius"/>
    </source>
</evidence>
<dbReference type="PANTHER" id="PTHR21576">
    <property type="entry name" value="UNCHARACTERIZED NODULIN-LIKE PROTEIN"/>
    <property type="match status" value="1"/>
</dbReference>
<dbReference type="InterPro" id="IPR010658">
    <property type="entry name" value="Nodulin-like"/>
</dbReference>
<proteinExistence type="predicted"/>